<evidence type="ECO:0000256" key="3">
    <source>
        <dbReference type="ARBA" id="ARBA00023163"/>
    </source>
</evidence>
<evidence type="ECO:0000313" key="5">
    <source>
        <dbReference type="EMBL" id="ANY83680.1"/>
    </source>
</evidence>
<dbReference type="GO" id="GO:0003700">
    <property type="term" value="F:DNA-binding transcription factor activity"/>
    <property type="evidence" value="ECO:0007669"/>
    <property type="project" value="InterPro"/>
</dbReference>
<dbReference type="PROSITE" id="PS50949">
    <property type="entry name" value="HTH_GNTR"/>
    <property type="match status" value="1"/>
</dbReference>
<dbReference type="PANTHER" id="PTHR38445:SF9">
    <property type="entry name" value="HTH-TYPE TRANSCRIPTIONAL REPRESSOR YTRA"/>
    <property type="match status" value="1"/>
</dbReference>
<accession>A0A1B2EUN4</accession>
<dbReference type="Gene3D" id="1.10.10.10">
    <property type="entry name" value="Winged helix-like DNA-binding domain superfamily/Winged helix DNA-binding domain"/>
    <property type="match status" value="1"/>
</dbReference>
<dbReference type="Pfam" id="PF00392">
    <property type="entry name" value="GntR"/>
    <property type="match status" value="1"/>
</dbReference>
<dbReference type="InterPro" id="IPR000524">
    <property type="entry name" value="Tscrpt_reg_HTH_GntR"/>
</dbReference>
<dbReference type="CDD" id="cd07377">
    <property type="entry name" value="WHTH_GntR"/>
    <property type="match status" value="1"/>
</dbReference>
<proteinExistence type="predicted"/>
<protein>
    <recommendedName>
        <fullName evidence="4">HTH gntR-type domain-containing protein</fullName>
    </recommendedName>
</protein>
<evidence type="ECO:0000259" key="4">
    <source>
        <dbReference type="PROSITE" id="PS50949"/>
    </source>
</evidence>
<geneLocation type="plasmid" evidence="5">
    <name>unnamed3</name>
</geneLocation>
<dbReference type="EMBL" id="CP016618">
    <property type="protein sequence ID" value="ANY83680.1"/>
    <property type="molecule type" value="Genomic_DNA"/>
</dbReference>
<evidence type="ECO:0000256" key="2">
    <source>
        <dbReference type="ARBA" id="ARBA00023125"/>
    </source>
</evidence>
<dbReference type="InterPro" id="IPR036390">
    <property type="entry name" value="WH_DNA-bd_sf"/>
</dbReference>
<dbReference type="GO" id="GO:0003677">
    <property type="term" value="F:DNA binding"/>
    <property type="evidence" value="ECO:0007669"/>
    <property type="project" value="UniProtKB-KW"/>
</dbReference>
<dbReference type="RefSeq" id="WP_237050553.1">
    <property type="nucleotide sequence ID" value="NZ_CP016618.1"/>
</dbReference>
<organism evidence="5">
    <name type="scientific">Microvirga ossetica</name>
    <dbReference type="NCBI Taxonomy" id="1882682"/>
    <lineage>
        <taxon>Bacteria</taxon>
        <taxon>Pseudomonadati</taxon>
        <taxon>Pseudomonadota</taxon>
        <taxon>Alphaproteobacteria</taxon>
        <taxon>Hyphomicrobiales</taxon>
        <taxon>Methylobacteriaceae</taxon>
        <taxon>Microvirga</taxon>
    </lineage>
</organism>
<keyword evidence="1" id="KW-0805">Transcription regulation</keyword>
<keyword evidence="5" id="KW-0614">Plasmid</keyword>
<keyword evidence="2" id="KW-0238">DNA-binding</keyword>
<dbReference type="SMART" id="SM00345">
    <property type="entry name" value="HTH_GNTR"/>
    <property type="match status" value="1"/>
</dbReference>
<gene>
    <name evidence="5" type="ORF">BB934_36140</name>
</gene>
<keyword evidence="3" id="KW-0804">Transcription</keyword>
<dbReference type="PANTHER" id="PTHR38445">
    <property type="entry name" value="HTH-TYPE TRANSCRIPTIONAL REPRESSOR YTRA"/>
    <property type="match status" value="1"/>
</dbReference>
<dbReference type="InterPro" id="IPR036388">
    <property type="entry name" value="WH-like_DNA-bd_sf"/>
</dbReference>
<name>A0A1B2EUN4_9HYPH</name>
<sequence length="328" mass="35386">MVAAALDRTLPVPLGVQLRGLIEYGVACGEFAPGTQLPSVREFAEASGLAPMTVSGVYKTLREAGLIVTRPGAGTFVAQPARDTVQTIDAMQRIEASMDALLAEAEAVGVAADELAALLNARIARVKARKLRPVRITMVGVFKEATRAYAADIRRQLRDHDVIDPLTIDQLRSSPERNGRTDLYVTLANRRQEVEALVTPASPVISISFIPSEKTRTRLAGIDPVARIGIVSVFPEFLALMKPGVLRFTPHVQSVAVALADDPDLNAFLNRVDVVVYATGAEGVLDQVSPNAQAIEYRHVPDPHAVQRELLPVIERLRAGLPLKETSA</sequence>
<feature type="domain" description="HTH gntR-type" evidence="4">
    <location>
        <begin position="12"/>
        <end position="80"/>
    </location>
</feature>
<evidence type="ECO:0000256" key="1">
    <source>
        <dbReference type="ARBA" id="ARBA00023015"/>
    </source>
</evidence>
<dbReference type="SUPFAM" id="SSF46785">
    <property type="entry name" value="Winged helix' DNA-binding domain"/>
    <property type="match status" value="1"/>
</dbReference>
<reference evidence="5" key="1">
    <citation type="submission" date="2016-07" db="EMBL/GenBank/DDBJ databases">
        <title>Microvirga ossetica sp. nov. a new species of rhizobia isolated from root nodules of the legume species Vicia alpestris Steven originated from North Ossetia region in the Caucasus.</title>
        <authorList>
            <person name="Safronova V.I."/>
            <person name="Kuznetsova I.G."/>
            <person name="Sazanova A.L."/>
            <person name="Belimov A."/>
            <person name="Andronov E."/>
            <person name="Osledkin Y.S."/>
            <person name="Onishchuk O.P."/>
            <person name="Kurchak O.N."/>
            <person name="Shaposhnikov A.I."/>
            <person name="Willems A."/>
            <person name="Tikhonovich I.A."/>
        </authorList>
    </citation>
    <scope>NUCLEOTIDE SEQUENCE [LARGE SCALE GENOMIC DNA]</scope>
    <source>
        <strain evidence="5">V5/3M</strain>
        <plasmid evidence="5">unnamed3</plasmid>
    </source>
</reference>
<dbReference type="AlphaFoldDB" id="A0A1B2EUN4"/>
<dbReference type="KEGG" id="moc:BB934_36140"/>